<keyword evidence="7" id="KW-1185">Reference proteome</keyword>
<reference evidence="6 7" key="1">
    <citation type="submission" date="2017-10" db="EMBL/GenBank/DDBJ databases">
        <title>The draft genome sequence of Lewinella nigricans NBRC 102662.</title>
        <authorList>
            <person name="Wang K."/>
        </authorList>
    </citation>
    <scope>NUCLEOTIDE SEQUENCE [LARGE SCALE GENOMIC DNA]</scope>
    <source>
        <strain evidence="6 7">NBRC 102662</strain>
    </source>
</reference>
<proteinExistence type="predicted"/>
<dbReference type="InterPro" id="IPR036737">
    <property type="entry name" value="OmpA-like_sf"/>
</dbReference>
<evidence type="ECO:0000313" key="7">
    <source>
        <dbReference type="Proteomes" id="UP000223913"/>
    </source>
</evidence>
<dbReference type="SUPFAM" id="SSF103088">
    <property type="entry name" value="OmpA-like"/>
    <property type="match status" value="2"/>
</dbReference>
<feature type="domain" description="OmpA-like" evidence="5">
    <location>
        <begin position="250"/>
        <end position="373"/>
    </location>
</feature>
<evidence type="ECO:0000256" key="4">
    <source>
        <dbReference type="PROSITE-ProRule" id="PRU00473"/>
    </source>
</evidence>
<dbReference type="InterPro" id="IPR050330">
    <property type="entry name" value="Bact_OuterMem_StrucFunc"/>
</dbReference>
<evidence type="ECO:0000256" key="2">
    <source>
        <dbReference type="ARBA" id="ARBA00023136"/>
    </source>
</evidence>
<dbReference type="Gene3D" id="3.30.1330.60">
    <property type="entry name" value="OmpA-like domain"/>
    <property type="match status" value="2"/>
</dbReference>
<dbReference type="PANTHER" id="PTHR30329">
    <property type="entry name" value="STATOR ELEMENT OF FLAGELLAR MOTOR COMPLEX"/>
    <property type="match status" value="1"/>
</dbReference>
<dbReference type="Proteomes" id="UP000223913">
    <property type="component" value="Unassembled WGS sequence"/>
</dbReference>
<evidence type="ECO:0000256" key="3">
    <source>
        <dbReference type="ARBA" id="ARBA00023237"/>
    </source>
</evidence>
<evidence type="ECO:0000259" key="5">
    <source>
        <dbReference type="PROSITE" id="PS51123"/>
    </source>
</evidence>
<dbReference type="InterPro" id="IPR006665">
    <property type="entry name" value="OmpA-like"/>
</dbReference>
<dbReference type="Pfam" id="PF00691">
    <property type="entry name" value="OmpA"/>
    <property type="match status" value="2"/>
</dbReference>
<feature type="domain" description="OmpA-like" evidence="5">
    <location>
        <begin position="51"/>
        <end position="168"/>
    </location>
</feature>
<dbReference type="PROSITE" id="PS51123">
    <property type="entry name" value="OMPA_2"/>
    <property type="match status" value="2"/>
</dbReference>
<dbReference type="PANTHER" id="PTHR30329:SF21">
    <property type="entry name" value="LIPOPROTEIN YIAD-RELATED"/>
    <property type="match status" value="1"/>
</dbReference>
<keyword evidence="3" id="KW-0998">Cell outer membrane</keyword>
<evidence type="ECO:0000256" key="1">
    <source>
        <dbReference type="ARBA" id="ARBA00004442"/>
    </source>
</evidence>
<gene>
    <name evidence="6" type="ORF">CRP01_04240</name>
</gene>
<comment type="subcellular location">
    <subcellularLocation>
        <location evidence="1">Cell outer membrane</location>
    </subcellularLocation>
</comment>
<dbReference type="OrthoDB" id="9782229at2"/>
<dbReference type="CDD" id="cd07185">
    <property type="entry name" value="OmpA_C-like"/>
    <property type="match status" value="2"/>
</dbReference>
<dbReference type="PRINTS" id="PR01023">
    <property type="entry name" value="NAFLGMOTY"/>
</dbReference>
<dbReference type="GO" id="GO:0009279">
    <property type="term" value="C:cell outer membrane"/>
    <property type="evidence" value="ECO:0007669"/>
    <property type="project" value="UniProtKB-SubCell"/>
</dbReference>
<accession>A0A2D0NHW0</accession>
<dbReference type="AlphaFoldDB" id="A0A2D0NHW0"/>
<name>A0A2D0NHW0_FLAN2</name>
<organism evidence="6 7">
    <name type="scientific">Flavilitoribacter nigricans (strain ATCC 23147 / DSM 23189 / NBRC 102662 / NCIMB 1420 / SS-2)</name>
    <name type="common">Lewinella nigricans</name>
    <dbReference type="NCBI Taxonomy" id="1122177"/>
    <lineage>
        <taxon>Bacteria</taxon>
        <taxon>Pseudomonadati</taxon>
        <taxon>Bacteroidota</taxon>
        <taxon>Saprospiria</taxon>
        <taxon>Saprospirales</taxon>
        <taxon>Lewinellaceae</taxon>
        <taxon>Flavilitoribacter</taxon>
    </lineage>
</organism>
<keyword evidence="2 4" id="KW-0472">Membrane</keyword>
<protein>
    <recommendedName>
        <fullName evidence="5">OmpA-like domain-containing protein</fullName>
    </recommendedName>
</protein>
<dbReference type="EMBL" id="PDUD01000004">
    <property type="protein sequence ID" value="PHN07970.1"/>
    <property type="molecule type" value="Genomic_DNA"/>
</dbReference>
<dbReference type="PRINTS" id="PR01021">
    <property type="entry name" value="OMPADOMAIN"/>
</dbReference>
<comment type="caution">
    <text evidence="6">The sequence shown here is derived from an EMBL/GenBank/DDBJ whole genome shotgun (WGS) entry which is preliminary data.</text>
</comment>
<evidence type="ECO:0000313" key="6">
    <source>
        <dbReference type="EMBL" id="PHN07970.1"/>
    </source>
</evidence>
<dbReference type="InterPro" id="IPR006664">
    <property type="entry name" value="OMP_bac"/>
</dbReference>
<sequence>MHITIQPDQSAGPKRDPFPVIAYSGFKPFNMRFLLPLLLFLPAMLRSQATFDSLTLIDSRVVYFDFGKAELRPEADSVLAEIPATVSNRPGLKIHLTAHTDAIGQDESNEALSRERAASVRTALLALGLPDSTLVVETFGESIPVAENDSEEGRQLNRRVTLDFYEARRMRYLEGQVRDEVTGDGIQADIVLRGKDFQDSLRTDTVGKFRHPVPDNTVIGVDVFAKDHFFESEMFKVEEGVVVNMELPSAKEGEVADISNLYFVGNQAILLKRSEPELPKVLRFMEVNPHLRIEIAGHINRPNSPPVPKDSWNWQLSEARAKLIYDYLLQNNVDSTRISYEGYGNTQMRYPYARSEREQALNRRVEIRVIGQEKK</sequence>